<comment type="caution">
    <text evidence="8">The sequence shown here is derived from an EMBL/GenBank/DDBJ whole genome shotgun (WGS) entry which is preliminary data.</text>
</comment>
<comment type="subcellular location">
    <subcellularLocation>
        <location evidence="1">Membrane</location>
        <topology evidence="1">Multi-pass membrane protein</topology>
    </subcellularLocation>
</comment>
<dbReference type="PROSITE" id="PS50850">
    <property type="entry name" value="MFS"/>
    <property type="match status" value="1"/>
</dbReference>
<organism evidence="8 9">
    <name type="scientific">Apiospora arundinis</name>
    <dbReference type="NCBI Taxonomy" id="335852"/>
    <lineage>
        <taxon>Eukaryota</taxon>
        <taxon>Fungi</taxon>
        <taxon>Dikarya</taxon>
        <taxon>Ascomycota</taxon>
        <taxon>Pezizomycotina</taxon>
        <taxon>Sordariomycetes</taxon>
        <taxon>Xylariomycetidae</taxon>
        <taxon>Amphisphaeriales</taxon>
        <taxon>Apiosporaceae</taxon>
        <taxon>Apiospora</taxon>
    </lineage>
</organism>
<feature type="transmembrane region" description="Helical" evidence="6">
    <location>
        <begin position="416"/>
        <end position="435"/>
    </location>
</feature>
<dbReference type="SUPFAM" id="SSF103473">
    <property type="entry name" value="MFS general substrate transporter"/>
    <property type="match status" value="2"/>
</dbReference>
<feature type="transmembrane region" description="Helical" evidence="6">
    <location>
        <begin position="455"/>
        <end position="472"/>
    </location>
</feature>
<keyword evidence="4 6" id="KW-0472">Membrane</keyword>
<gene>
    <name evidence="8" type="ORF">PGQ11_009573</name>
</gene>
<feature type="transmembrane region" description="Helical" evidence="6">
    <location>
        <begin position="72"/>
        <end position="88"/>
    </location>
</feature>
<dbReference type="Proteomes" id="UP001390339">
    <property type="component" value="Unassembled WGS sequence"/>
</dbReference>
<dbReference type="Gene3D" id="1.20.1250.20">
    <property type="entry name" value="MFS general substrate transporter like domains"/>
    <property type="match status" value="2"/>
</dbReference>
<evidence type="ECO:0000259" key="7">
    <source>
        <dbReference type="PROSITE" id="PS50850"/>
    </source>
</evidence>
<feature type="transmembrane region" description="Helical" evidence="6">
    <location>
        <begin position="163"/>
        <end position="188"/>
    </location>
</feature>
<accession>A0ABR2IJG3</accession>
<feature type="transmembrane region" description="Helical" evidence="6">
    <location>
        <begin position="479"/>
        <end position="502"/>
    </location>
</feature>
<evidence type="ECO:0000256" key="4">
    <source>
        <dbReference type="ARBA" id="ARBA00023136"/>
    </source>
</evidence>
<evidence type="ECO:0000313" key="8">
    <source>
        <dbReference type="EMBL" id="KAK8863338.1"/>
    </source>
</evidence>
<evidence type="ECO:0000256" key="6">
    <source>
        <dbReference type="SAM" id="Phobius"/>
    </source>
</evidence>
<feature type="transmembrane region" description="Helical" evidence="6">
    <location>
        <begin position="200"/>
        <end position="224"/>
    </location>
</feature>
<feature type="transmembrane region" description="Helical" evidence="6">
    <location>
        <begin position="138"/>
        <end position="157"/>
    </location>
</feature>
<dbReference type="EMBL" id="JAPCWZ010000005">
    <property type="protein sequence ID" value="KAK8863338.1"/>
    <property type="molecule type" value="Genomic_DNA"/>
</dbReference>
<feature type="transmembrane region" description="Helical" evidence="6">
    <location>
        <begin position="108"/>
        <end position="126"/>
    </location>
</feature>
<keyword evidence="3 6" id="KW-1133">Transmembrane helix</keyword>
<name>A0ABR2IJG3_9PEZI</name>
<feature type="domain" description="Major facilitator superfamily (MFS) profile" evidence="7">
    <location>
        <begin position="77"/>
        <end position="577"/>
    </location>
</feature>
<dbReference type="PANTHER" id="PTHR23501:SF200">
    <property type="entry name" value="TRANSPORTER, PUTATIVE (AFU_ORTHOLOGUE AFUA_3G01360)-RELATED"/>
    <property type="match status" value="1"/>
</dbReference>
<keyword evidence="2 6" id="KW-0812">Transmembrane</keyword>
<dbReference type="PANTHER" id="PTHR23501">
    <property type="entry name" value="MAJOR FACILITATOR SUPERFAMILY"/>
    <property type="match status" value="1"/>
</dbReference>
<reference evidence="8 9" key="1">
    <citation type="journal article" date="2024" name="IMA Fungus">
        <title>Apiospora arundinis, a panoply of carbohydrate-active enzymes and secondary metabolites.</title>
        <authorList>
            <person name="Sorensen T."/>
            <person name="Petersen C."/>
            <person name="Muurmann A.T."/>
            <person name="Christiansen J.V."/>
            <person name="Brundto M.L."/>
            <person name="Overgaard C.K."/>
            <person name="Boysen A.T."/>
            <person name="Wollenberg R.D."/>
            <person name="Larsen T.O."/>
            <person name="Sorensen J.L."/>
            <person name="Nielsen K.L."/>
            <person name="Sondergaard T.E."/>
        </authorList>
    </citation>
    <scope>NUCLEOTIDE SEQUENCE [LARGE SCALE GENOMIC DNA]</scope>
    <source>
        <strain evidence="8 9">AAU 773</strain>
    </source>
</reference>
<dbReference type="InterPro" id="IPR011701">
    <property type="entry name" value="MFS"/>
</dbReference>
<feature type="transmembrane region" description="Helical" evidence="6">
    <location>
        <begin position="275"/>
        <end position="300"/>
    </location>
</feature>
<proteinExistence type="predicted"/>
<evidence type="ECO:0000313" key="9">
    <source>
        <dbReference type="Proteomes" id="UP001390339"/>
    </source>
</evidence>
<feature type="transmembrane region" description="Helical" evidence="6">
    <location>
        <begin position="350"/>
        <end position="371"/>
    </location>
</feature>
<evidence type="ECO:0000256" key="5">
    <source>
        <dbReference type="SAM" id="MobiDB-lite"/>
    </source>
</evidence>
<feature type="transmembrane region" description="Helical" evidence="6">
    <location>
        <begin position="391"/>
        <end position="409"/>
    </location>
</feature>
<keyword evidence="9" id="KW-1185">Reference proteome</keyword>
<evidence type="ECO:0000256" key="1">
    <source>
        <dbReference type="ARBA" id="ARBA00004141"/>
    </source>
</evidence>
<dbReference type="InterPro" id="IPR020846">
    <property type="entry name" value="MFS_dom"/>
</dbReference>
<feature type="transmembrane region" description="Helical" evidence="6">
    <location>
        <begin position="230"/>
        <end position="255"/>
    </location>
</feature>
<evidence type="ECO:0000256" key="3">
    <source>
        <dbReference type="ARBA" id="ARBA00022989"/>
    </source>
</evidence>
<feature type="region of interest" description="Disordered" evidence="5">
    <location>
        <begin position="1"/>
        <end position="53"/>
    </location>
</feature>
<dbReference type="Pfam" id="PF07690">
    <property type="entry name" value="MFS_1"/>
    <property type="match status" value="1"/>
</dbReference>
<evidence type="ECO:0000256" key="2">
    <source>
        <dbReference type="ARBA" id="ARBA00022692"/>
    </source>
</evidence>
<sequence length="608" mass="65334">MSFLQKMKAMAHKRPGSPRSSCTAAEAEVSRPDPAGNAQAEEKGSTEGSGPETNIEAGVSAMAAAQAVWGKTGFRLVILGLAMIMIIFELDNSTVYTYKNYSTSAFNQLSTLGTLNTAAVIVFAVVKPPIAKISNVIGRGYTLVFTISCYVLSYILMASAQTIGAYAGGFVLYNIGQSGTNVMTNIILMDLISPRWRAFAVGFSYFPFLITPWVAALIVASVVAENGIGWRWGIGMFAILMPFGSSFIIGTLLYYQRKAKRMGILVSQKMTLHEFCSEIDLGGMLLFVSGLACLLLPLTLAAQLTQGWRTPWIIALLVIGVCLLICLGFYEKHVAVYPIIPPSYFKSLTISVSLLMLALDNLGFSATHTYLYSWSVVSYNLDVRTATFLNSTMGVMQCLVGIATGWWMGRSGRYKWLVVLGACIRLIGYGVMIRLRTQDSTIGELFGQQLIQGTGSGVISTALLVVPTTVVPRAHIPQLLALALCCVFLGSSIGSTVAGGIYTNTMRKSLWKWLGPNASPALIESLYNSITGQLPAWGSSERIAVNYAYSSVITYITYAAVGASAPGIILALLLPDKELPEYATALSETHSLPTKSGTPIAGGDGEKR</sequence>
<feature type="transmembrane region" description="Helical" evidence="6">
    <location>
        <begin position="552"/>
        <end position="574"/>
    </location>
</feature>
<feature type="transmembrane region" description="Helical" evidence="6">
    <location>
        <begin position="312"/>
        <end position="330"/>
    </location>
</feature>
<protein>
    <submittedName>
        <fullName evidence="8">MFS general substrate transporter</fullName>
    </submittedName>
</protein>
<dbReference type="InterPro" id="IPR036259">
    <property type="entry name" value="MFS_trans_sf"/>
</dbReference>